<dbReference type="GO" id="GO:0012505">
    <property type="term" value="C:endomembrane system"/>
    <property type="evidence" value="ECO:0007669"/>
    <property type="project" value="UniProtKB-SubCell"/>
</dbReference>
<dbReference type="GO" id="GO:0005737">
    <property type="term" value="C:cytoplasm"/>
    <property type="evidence" value="ECO:0007669"/>
    <property type="project" value="UniProtKB-ARBA"/>
</dbReference>
<dbReference type="Proteomes" id="UP000663827">
    <property type="component" value="Unassembled WGS sequence"/>
</dbReference>
<keyword evidence="8" id="KW-0175">Coiled coil</keyword>
<gene>
    <name evidence="12" type="ORF">RDB_LOCUS68133</name>
</gene>
<keyword evidence="4" id="KW-0653">Protein transport</keyword>
<dbReference type="PIRSF" id="PIRSF005409">
    <property type="entry name" value="Synaptobrevin_euk"/>
    <property type="match status" value="1"/>
</dbReference>
<comment type="similarity">
    <text evidence="1">Belongs to the synaptobrevin family.</text>
</comment>
<evidence type="ECO:0000313" key="13">
    <source>
        <dbReference type="Proteomes" id="UP000663827"/>
    </source>
</evidence>
<accession>A0A8H3HNN8</accession>
<keyword evidence="3 10" id="KW-0812">Transmembrane</keyword>
<dbReference type="PRINTS" id="PR00219">
    <property type="entry name" value="SYNAPTOBREVN"/>
</dbReference>
<organism evidence="12 13">
    <name type="scientific">Rhizoctonia solani</name>
    <dbReference type="NCBI Taxonomy" id="456999"/>
    <lineage>
        <taxon>Eukaryota</taxon>
        <taxon>Fungi</taxon>
        <taxon>Dikarya</taxon>
        <taxon>Basidiomycota</taxon>
        <taxon>Agaricomycotina</taxon>
        <taxon>Agaricomycetes</taxon>
        <taxon>Cantharellales</taxon>
        <taxon>Ceratobasidiaceae</taxon>
        <taxon>Rhizoctonia</taxon>
    </lineage>
</organism>
<sequence length="122" mass="13583">MYVSEPYDPYLPRGGSSANPSGEPGRPANPKTAAIQQQIDDTVGIMRENITRVAERGERLDVLQDKTDNLAVNAQGFRRGANRVRKNMWWKDMKMRIIIAVGVAILIVIIVVPIVKAVQNKN</sequence>
<keyword evidence="5 10" id="KW-1133">Transmembrane helix</keyword>
<protein>
    <recommendedName>
        <fullName evidence="11">V-SNARE coiled-coil homology domain-containing protein</fullName>
    </recommendedName>
</protein>
<evidence type="ECO:0000259" key="11">
    <source>
        <dbReference type="PROSITE" id="PS50892"/>
    </source>
</evidence>
<dbReference type="FunFam" id="1.20.5.110:FF:000004">
    <property type="entry name" value="Vesicle-associated membrane protein 7"/>
    <property type="match status" value="1"/>
</dbReference>
<dbReference type="CDD" id="cd15874">
    <property type="entry name" value="R-SNARE_Snc1"/>
    <property type="match status" value="1"/>
</dbReference>
<feature type="domain" description="V-SNARE coiled-coil homology" evidence="11">
    <location>
        <begin position="31"/>
        <end position="91"/>
    </location>
</feature>
<evidence type="ECO:0000313" key="12">
    <source>
        <dbReference type="EMBL" id="CAE7135257.1"/>
    </source>
</evidence>
<dbReference type="PANTHER" id="PTHR45701">
    <property type="entry name" value="SYNAPTOBREVIN FAMILY MEMBER"/>
    <property type="match status" value="1"/>
</dbReference>
<keyword evidence="2" id="KW-0813">Transport</keyword>
<dbReference type="GO" id="GO:0015031">
    <property type="term" value="P:protein transport"/>
    <property type="evidence" value="ECO:0007669"/>
    <property type="project" value="UniProtKB-KW"/>
</dbReference>
<dbReference type="GO" id="GO:0016020">
    <property type="term" value="C:membrane"/>
    <property type="evidence" value="ECO:0007669"/>
    <property type="project" value="InterPro"/>
</dbReference>
<evidence type="ECO:0000256" key="3">
    <source>
        <dbReference type="ARBA" id="ARBA00022692"/>
    </source>
</evidence>
<feature type="transmembrane region" description="Helical" evidence="10">
    <location>
        <begin position="95"/>
        <end position="115"/>
    </location>
</feature>
<proteinExistence type="inferred from homology"/>
<reference evidence="12" key="1">
    <citation type="submission" date="2021-01" db="EMBL/GenBank/DDBJ databases">
        <authorList>
            <person name="Kaushik A."/>
        </authorList>
    </citation>
    <scope>NUCLEOTIDE SEQUENCE</scope>
    <source>
        <strain evidence="12">AG5</strain>
    </source>
</reference>
<evidence type="ECO:0000256" key="5">
    <source>
        <dbReference type="ARBA" id="ARBA00022989"/>
    </source>
</evidence>
<dbReference type="InterPro" id="IPR042855">
    <property type="entry name" value="V_SNARE_CC"/>
</dbReference>
<evidence type="ECO:0000256" key="2">
    <source>
        <dbReference type="ARBA" id="ARBA00022448"/>
    </source>
</evidence>
<dbReference type="Gene3D" id="1.20.5.110">
    <property type="match status" value="1"/>
</dbReference>
<comment type="caution">
    <text evidence="12">The sequence shown here is derived from an EMBL/GenBank/DDBJ whole genome shotgun (WGS) entry which is preliminary data.</text>
</comment>
<dbReference type="SUPFAM" id="SSF58038">
    <property type="entry name" value="SNARE fusion complex"/>
    <property type="match status" value="1"/>
</dbReference>
<dbReference type="GO" id="GO:0016192">
    <property type="term" value="P:vesicle-mediated transport"/>
    <property type="evidence" value="ECO:0007669"/>
    <property type="project" value="InterPro"/>
</dbReference>
<dbReference type="InterPro" id="IPR016444">
    <property type="entry name" value="Synaptobrevin/VAMP"/>
</dbReference>
<dbReference type="PROSITE" id="PS00417">
    <property type="entry name" value="SYNAPTOBREVIN"/>
    <property type="match status" value="1"/>
</dbReference>
<dbReference type="PROSITE" id="PS50892">
    <property type="entry name" value="V_SNARE"/>
    <property type="match status" value="1"/>
</dbReference>
<evidence type="ECO:0000256" key="7">
    <source>
        <dbReference type="ARBA" id="ARBA00046280"/>
    </source>
</evidence>
<keyword evidence="6 10" id="KW-0472">Membrane</keyword>
<evidence type="ECO:0000256" key="8">
    <source>
        <dbReference type="PROSITE-ProRule" id="PRU00290"/>
    </source>
</evidence>
<evidence type="ECO:0000256" key="10">
    <source>
        <dbReference type="SAM" id="Phobius"/>
    </source>
</evidence>
<dbReference type="InterPro" id="IPR001388">
    <property type="entry name" value="Synaptobrevin-like"/>
</dbReference>
<dbReference type="EMBL" id="CAJNJQ010001360">
    <property type="protein sequence ID" value="CAE7135257.1"/>
    <property type="molecule type" value="Genomic_DNA"/>
</dbReference>
<evidence type="ECO:0000256" key="6">
    <source>
        <dbReference type="ARBA" id="ARBA00023136"/>
    </source>
</evidence>
<dbReference type="Pfam" id="PF00957">
    <property type="entry name" value="Synaptobrevin"/>
    <property type="match status" value="1"/>
</dbReference>
<evidence type="ECO:0000256" key="4">
    <source>
        <dbReference type="ARBA" id="ARBA00022927"/>
    </source>
</evidence>
<dbReference type="AlphaFoldDB" id="A0A8H3HNN8"/>
<name>A0A8H3HNN8_9AGAM</name>
<comment type="subcellular location">
    <subcellularLocation>
        <location evidence="7">Endomembrane system</location>
        <topology evidence="7">Single-pass type IV membrane protein</topology>
    </subcellularLocation>
</comment>
<evidence type="ECO:0000256" key="1">
    <source>
        <dbReference type="ARBA" id="ARBA00008025"/>
    </source>
</evidence>
<evidence type="ECO:0000256" key="9">
    <source>
        <dbReference type="SAM" id="MobiDB-lite"/>
    </source>
</evidence>
<feature type="region of interest" description="Disordered" evidence="9">
    <location>
        <begin position="1"/>
        <end position="33"/>
    </location>
</feature>